<keyword evidence="10" id="KW-1185">Reference proteome</keyword>
<dbReference type="Pfam" id="PF02472">
    <property type="entry name" value="ExbD"/>
    <property type="match status" value="1"/>
</dbReference>
<dbReference type="AlphaFoldDB" id="A0A2U2N413"/>
<evidence type="ECO:0000313" key="9">
    <source>
        <dbReference type="EMBL" id="PWG63719.1"/>
    </source>
</evidence>
<evidence type="ECO:0000256" key="2">
    <source>
        <dbReference type="ARBA" id="ARBA00005811"/>
    </source>
</evidence>
<protein>
    <submittedName>
        <fullName evidence="9">Biopolymer transporter ExbD</fullName>
    </submittedName>
</protein>
<feature type="transmembrane region" description="Helical" evidence="8">
    <location>
        <begin position="21"/>
        <end position="46"/>
    </location>
</feature>
<comment type="similarity">
    <text evidence="2 7">Belongs to the ExbD/TolR family.</text>
</comment>
<dbReference type="OrthoDB" id="9793581at2"/>
<dbReference type="InterPro" id="IPR003400">
    <property type="entry name" value="ExbD"/>
</dbReference>
<evidence type="ECO:0000256" key="3">
    <source>
        <dbReference type="ARBA" id="ARBA00022475"/>
    </source>
</evidence>
<dbReference type="Gene3D" id="3.30.420.270">
    <property type="match status" value="1"/>
</dbReference>
<organism evidence="9 10">
    <name type="scientific">Sediminicurvatus halobius</name>
    <dbReference type="NCBI Taxonomy" id="2182432"/>
    <lineage>
        <taxon>Bacteria</taxon>
        <taxon>Pseudomonadati</taxon>
        <taxon>Pseudomonadota</taxon>
        <taxon>Gammaproteobacteria</taxon>
        <taxon>Chromatiales</taxon>
        <taxon>Ectothiorhodospiraceae</taxon>
        <taxon>Sediminicurvatus</taxon>
    </lineage>
</organism>
<dbReference type="PANTHER" id="PTHR30558">
    <property type="entry name" value="EXBD MEMBRANE COMPONENT OF PMF-DRIVEN MACROMOLECULE IMPORT SYSTEM"/>
    <property type="match status" value="1"/>
</dbReference>
<evidence type="ECO:0000256" key="7">
    <source>
        <dbReference type="RuleBase" id="RU003879"/>
    </source>
</evidence>
<keyword evidence="4 7" id="KW-0812">Transmembrane</keyword>
<evidence type="ECO:0000256" key="6">
    <source>
        <dbReference type="ARBA" id="ARBA00023136"/>
    </source>
</evidence>
<evidence type="ECO:0000256" key="1">
    <source>
        <dbReference type="ARBA" id="ARBA00004162"/>
    </source>
</evidence>
<sequence>MNLPASAQPASLAADQRRRRPLVGLTPLIDVVFILLVFFMLASSFLDWRAIELNAPAEASVAGTLEGALLIEVRADDLRLGGEAISLGAVAQAVRGRLDEAPDTRVLVRPAEGVELQRAVDVLDRLSAAGVTDLSLIRAGAR</sequence>
<accession>A0A2U2N413</accession>
<dbReference type="EMBL" id="QFFI01000009">
    <property type="protein sequence ID" value="PWG63719.1"/>
    <property type="molecule type" value="Genomic_DNA"/>
</dbReference>
<dbReference type="PANTHER" id="PTHR30558:SF3">
    <property type="entry name" value="BIOPOLYMER TRANSPORT PROTEIN EXBD-RELATED"/>
    <property type="match status" value="1"/>
</dbReference>
<dbReference type="GO" id="GO:0022857">
    <property type="term" value="F:transmembrane transporter activity"/>
    <property type="evidence" value="ECO:0007669"/>
    <property type="project" value="InterPro"/>
</dbReference>
<dbReference type="GO" id="GO:0015031">
    <property type="term" value="P:protein transport"/>
    <property type="evidence" value="ECO:0007669"/>
    <property type="project" value="UniProtKB-KW"/>
</dbReference>
<keyword evidence="7" id="KW-0813">Transport</keyword>
<reference evidence="9 10" key="1">
    <citation type="submission" date="2018-05" db="EMBL/GenBank/DDBJ databases">
        <title>Spiribacter halobius sp. nov., a moderately halophilic bacterium isolated from marine solar saltern.</title>
        <authorList>
            <person name="Zheng W.-S."/>
            <person name="Lu D.-C."/>
            <person name="Du Z.-J."/>
        </authorList>
    </citation>
    <scope>NUCLEOTIDE SEQUENCE [LARGE SCALE GENOMIC DNA]</scope>
    <source>
        <strain evidence="9 10">E85</strain>
    </source>
</reference>
<name>A0A2U2N413_9GAMM</name>
<gene>
    <name evidence="9" type="ORF">DEM34_07525</name>
</gene>
<evidence type="ECO:0000313" key="10">
    <source>
        <dbReference type="Proteomes" id="UP000245474"/>
    </source>
</evidence>
<keyword evidence="5 8" id="KW-1133">Transmembrane helix</keyword>
<comment type="caution">
    <text evidence="9">The sequence shown here is derived from an EMBL/GenBank/DDBJ whole genome shotgun (WGS) entry which is preliminary data.</text>
</comment>
<keyword evidence="7" id="KW-0653">Protein transport</keyword>
<keyword evidence="3" id="KW-1003">Cell membrane</keyword>
<proteinExistence type="inferred from homology"/>
<dbReference type="RefSeq" id="WP_109677840.1">
    <property type="nucleotide sequence ID" value="NZ_CP086615.1"/>
</dbReference>
<dbReference type="GO" id="GO:0005886">
    <property type="term" value="C:plasma membrane"/>
    <property type="evidence" value="ECO:0007669"/>
    <property type="project" value="UniProtKB-SubCell"/>
</dbReference>
<comment type="subcellular location">
    <subcellularLocation>
        <location evidence="1">Cell membrane</location>
        <topology evidence="1">Single-pass membrane protein</topology>
    </subcellularLocation>
    <subcellularLocation>
        <location evidence="7">Cell membrane</location>
        <topology evidence="7">Single-pass type II membrane protein</topology>
    </subcellularLocation>
</comment>
<keyword evidence="6 8" id="KW-0472">Membrane</keyword>
<dbReference type="Proteomes" id="UP000245474">
    <property type="component" value="Unassembled WGS sequence"/>
</dbReference>
<evidence type="ECO:0000256" key="4">
    <source>
        <dbReference type="ARBA" id="ARBA00022692"/>
    </source>
</evidence>
<evidence type="ECO:0000256" key="8">
    <source>
        <dbReference type="SAM" id="Phobius"/>
    </source>
</evidence>
<evidence type="ECO:0000256" key="5">
    <source>
        <dbReference type="ARBA" id="ARBA00022989"/>
    </source>
</evidence>